<accession>A0ABC8TBG4</accession>
<gene>
    <name evidence="2" type="ORF">ILEXP_LOCUS35984</name>
</gene>
<name>A0ABC8TBG4_9AQUA</name>
<reference evidence="2 3" key="1">
    <citation type="submission" date="2024-02" db="EMBL/GenBank/DDBJ databases">
        <authorList>
            <person name="Vignale AGUSTIN F."/>
            <person name="Sosa J E."/>
            <person name="Modenutti C."/>
        </authorList>
    </citation>
    <scope>NUCLEOTIDE SEQUENCE [LARGE SCALE GENOMIC DNA]</scope>
</reference>
<sequence>MANKRSNHGVVVVIQGEMEDEVDVDVEMLGTSIVAARASMVLSDVGVAMAEEQIVMVHDGRAAHVLGEQGGIKERTKGAHCIGRAGAATVQEKELGALGADSNRNLSATLGAGLDSHLGTTLAATLNGLGEHNVRVMGQRCGQRKVLASGVLGSPLGKGKEREEETLGAASTCGTVGRAAQALGEHGDSLGEPEAGLGPLTSQG</sequence>
<protein>
    <submittedName>
        <fullName evidence="2">Uncharacterized protein</fullName>
    </submittedName>
</protein>
<dbReference type="EMBL" id="CAUOFW020004680">
    <property type="protein sequence ID" value="CAK9166744.1"/>
    <property type="molecule type" value="Genomic_DNA"/>
</dbReference>
<keyword evidence="3" id="KW-1185">Reference proteome</keyword>
<evidence type="ECO:0000313" key="3">
    <source>
        <dbReference type="Proteomes" id="UP001642360"/>
    </source>
</evidence>
<comment type="caution">
    <text evidence="2">The sequence shown here is derived from an EMBL/GenBank/DDBJ whole genome shotgun (WGS) entry which is preliminary data.</text>
</comment>
<feature type="non-terminal residue" evidence="2">
    <location>
        <position position="204"/>
    </location>
</feature>
<organism evidence="2 3">
    <name type="scientific">Ilex paraguariensis</name>
    <name type="common">yerba mate</name>
    <dbReference type="NCBI Taxonomy" id="185542"/>
    <lineage>
        <taxon>Eukaryota</taxon>
        <taxon>Viridiplantae</taxon>
        <taxon>Streptophyta</taxon>
        <taxon>Embryophyta</taxon>
        <taxon>Tracheophyta</taxon>
        <taxon>Spermatophyta</taxon>
        <taxon>Magnoliopsida</taxon>
        <taxon>eudicotyledons</taxon>
        <taxon>Gunneridae</taxon>
        <taxon>Pentapetalae</taxon>
        <taxon>asterids</taxon>
        <taxon>campanulids</taxon>
        <taxon>Aquifoliales</taxon>
        <taxon>Aquifoliaceae</taxon>
        <taxon>Ilex</taxon>
    </lineage>
</organism>
<evidence type="ECO:0000256" key="1">
    <source>
        <dbReference type="SAM" id="MobiDB-lite"/>
    </source>
</evidence>
<evidence type="ECO:0000313" key="2">
    <source>
        <dbReference type="EMBL" id="CAK9166744.1"/>
    </source>
</evidence>
<dbReference type="Proteomes" id="UP001642360">
    <property type="component" value="Unassembled WGS sequence"/>
</dbReference>
<dbReference type="AlphaFoldDB" id="A0ABC8TBG4"/>
<proteinExistence type="predicted"/>
<feature type="region of interest" description="Disordered" evidence="1">
    <location>
        <begin position="178"/>
        <end position="204"/>
    </location>
</feature>